<accession>A0A2Z3HGT5</accession>
<sequence>MPLHDWTRVDAGICHDFHLAWIAEIRRELNGGLLPSGYYALAEQVAGGGNPDVLTLHEPHGNGHTSDQFPTEGVGTALLTAPPQTRLVAKSEHEFYTAKRRRMVIRHTSGDRIVAMVEIVSAGNKASEYAWQTVSDKALAALSRGVHLLVLDAYPPTPRDPNGFHGALWEQLDGTAYACPGDADRTLAAYSAGPVKTAYIEPVAVGQVLRSMPLFLTTDGTGYIEVPLESTYRRAFEGVPRRYRAVLEAA</sequence>
<gene>
    <name evidence="1" type="ORF">C1280_31205</name>
</gene>
<dbReference type="Proteomes" id="UP000245802">
    <property type="component" value="Chromosome"/>
</dbReference>
<organism evidence="1 2">
    <name type="scientific">Gemmata obscuriglobus</name>
    <dbReference type="NCBI Taxonomy" id="114"/>
    <lineage>
        <taxon>Bacteria</taxon>
        <taxon>Pseudomonadati</taxon>
        <taxon>Planctomycetota</taxon>
        <taxon>Planctomycetia</taxon>
        <taxon>Gemmatales</taxon>
        <taxon>Gemmataceae</taxon>
        <taxon>Gemmata</taxon>
    </lineage>
</organism>
<dbReference type="KEGG" id="gog:C1280_31205"/>
<keyword evidence="2" id="KW-1185">Reference proteome</keyword>
<evidence type="ECO:0000313" key="2">
    <source>
        <dbReference type="Proteomes" id="UP000245802"/>
    </source>
</evidence>
<dbReference type="OrthoDB" id="266247at2"/>
<name>A0A2Z3HGT5_9BACT</name>
<dbReference type="EMBL" id="CP025958">
    <property type="protein sequence ID" value="AWM41014.1"/>
    <property type="molecule type" value="Genomic_DNA"/>
</dbReference>
<evidence type="ECO:0000313" key="1">
    <source>
        <dbReference type="EMBL" id="AWM41014.1"/>
    </source>
</evidence>
<proteinExistence type="predicted"/>
<dbReference type="AlphaFoldDB" id="A0A2Z3HGT5"/>
<dbReference type="RefSeq" id="WP_010042975.1">
    <property type="nucleotide sequence ID" value="NZ_CP025958.1"/>
</dbReference>
<reference evidence="1 2" key="1">
    <citation type="submission" date="2018-01" db="EMBL/GenBank/DDBJ databases">
        <title>G. obscuriglobus.</title>
        <authorList>
            <person name="Franke J."/>
            <person name="Blomberg W."/>
            <person name="Selmecki A."/>
        </authorList>
    </citation>
    <scope>NUCLEOTIDE SEQUENCE [LARGE SCALE GENOMIC DNA]</scope>
    <source>
        <strain evidence="1 2">DSM 5831</strain>
    </source>
</reference>
<protein>
    <submittedName>
        <fullName evidence="1">DUF4058 domain-containing protein</fullName>
    </submittedName>
</protein>